<reference evidence="3" key="2">
    <citation type="submission" date="2021-04" db="EMBL/GenBank/DDBJ databases">
        <title>Isolation and genomic analysis of the ibuprofen-degrading bacterium Sphingomonas strain MPO218.</title>
        <authorList>
            <person name="Aulestia M."/>
            <person name="Flores A."/>
            <person name="Mangas E.L."/>
            <person name="Perez-Pulido A.J."/>
            <person name="Santero E."/>
            <person name="Camacho E.M."/>
        </authorList>
    </citation>
    <scope>NUCLEOTIDE SEQUENCE</scope>
    <source>
        <strain evidence="3">MPO218</strain>
    </source>
</reference>
<protein>
    <submittedName>
        <fullName evidence="3">AMP-binding protein</fullName>
    </submittedName>
</protein>
<accession>A0A975HFH1</accession>
<gene>
    <name evidence="3" type="ORF">HRJ34_07815</name>
</gene>
<evidence type="ECO:0000313" key="3">
    <source>
        <dbReference type="EMBL" id="QTH23397.1"/>
    </source>
</evidence>
<dbReference type="InterPro" id="IPR025110">
    <property type="entry name" value="AMP-bd_C"/>
</dbReference>
<organism evidence="3 4">
    <name type="scientific">Rhizorhabdus wittichii</name>
    <dbReference type="NCBI Taxonomy" id="160791"/>
    <lineage>
        <taxon>Bacteria</taxon>
        <taxon>Pseudomonadati</taxon>
        <taxon>Pseudomonadota</taxon>
        <taxon>Alphaproteobacteria</taxon>
        <taxon>Sphingomonadales</taxon>
        <taxon>Sphingomonadaceae</taxon>
        <taxon>Rhizorhabdus</taxon>
    </lineage>
</organism>
<evidence type="ECO:0000259" key="2">
    <source>
        <dbReference type="Pfam" id="PF13193"/>
    </source>
</evidence>
<dbReference type="PROSITE" id="PS00455">
    <property type="entry name" value="AMP_BINDING"/>
    <property type="match status" value="1"/>
</dbReference>
<dbReference type="InterPro" id="IPR050237">
    <property type="entry name" value="ATP-dep_AMP-bd_enzyme"/>
</dbReference>
<dbReference type="InterPro" id="IPR045851">
    <property type="entry name" value="AMP-bd_C_sf"/>
</dbReference>
<dbReference type="EMBL" id="CP059319">
    <property type="protein sequence ID" value="QTH23397.1"/>
    <property type="molecule type" value="Genomic_DNA"/>
</dbReference>
<dbReference type="PANTHER" id="PTHR43767:SF1">
    <property type="entry name" value="NONRIBOSOMAL PEPTIDE SYNTHASE PES1 (EUROFUNG)-RELATED"/>
    <property type="match status" value="1"/>
</dbReference>
<dbReference type="GO" id="GO:0016878">
    <property type="term" value="F:acid-thiol ligase activity"/>
    <property type="evidence" value="ECO:0007669"/>
    <property type="project" value="UniProtKB-ARBA"/>
</dbReference>
<feature type="domain" description="AMP-binding enzyme C-terminal" evidence="2">
    <location>
        <begin position="421"/>
        <end position="494"/>
    </location>
</feature>
<dbReference type="InterPro" id="IPR042099">
    <property type="entry name" value="ANL_N_sf"/>
</dbReference>
<dbReference type="PANTHER" id="PTHR43767">
    <property type="entry name" value="LONG-CHAIN-FATTY-ACID--COA LIGASE"/>
    <property type="match status" value="1"/>
</dbReference>
<proteinExistence type="predicted"/>
<dbReference type="Proteomes" id="UP000664914">
    <property type="component" value="Chromosome"/>
</dbReference>
<dbReference type="Pfam" id="PF13193">
    <property type="entry name" value="AMP-binding_C"/>
    <property type="match status" value="1"/>
</dbReference>
<dbReference type="Gene3D" id="3.40.50.12780">
    <property type="entry name" value="N-terminal domain of ligase-like"/>
    <property type="match status" value="1"/>
</dbReference>
<dbReference type="Pfam" id="PF00501">
    <property type="entry name" value="AMP-binding"/>
    <property type="match status" value="1"/>
</dbReference>
<dbReference type="Gene3D" id="3.30.300.30">
    <property type="match status" value="1"/>
</dbReference>
<name>A0A975HFH1_9SPHN</name>
<dbReference type="InterPro" id="IPR000873">
    <property type="entry name" value="AMP-dep_synth/lig_dom"/>
</dbReference>
<sequence length="512" mass="56235">MKPWAKDWVAYHGALRPEAPAVTCVERGVTLRWGELDERVGRLAYQLRHHFGLQPGDRVALIAENDTRIFEAQFACMRAGLIWVPLSWRLAVGELVTLVRDAGPAMLIQDDIWREVGDAVADATGIERRLLWSDDLARSDYDRLIADAPAAMPGGVHDEDQLTHILYTSGTTGLPKGALCSWGTLKHHAINAAQTSRAAERGNHHLNIVPLFHAGGLNTFSNPTLYWGGHVTTTRRFDPAVALRLLTDPAVGITHLCGVLQMYELITALPAFAEARFPTLRNGLFGGWGPKTVWVHQTWQDRGFFLQLSYGSTEQGPLVTVLDDGRDLALANCSGFVVPGTELRLVDGDGEDVAQGEVGEIWTRGPAITPGYWNRPRGDYFEGDWFRTGDCGRFDEAGRLYVVDRLREVYRSGGENIYPAEVELALADAPGVKEVAIIAVPDERWGEVGLAIVEPMPGAEVSLDSLLAHADGRLARFKLPRHFATIAEMPRSATLKIDRALLKKTYGAAPAV</sequence>
<evidence type="ECO:0000313" key="4">
    <source>
        <dbReference type="Proteomes" id="UP000664914"/>
    </source>
</evidence>
<evidence type="ECO:0000259" key="1">
    <source>
        <dbReference type="Pfam" id="PF00501"/>
    </source>
</evidence>
<dbReference type="RefSeq" id="WP_208633781.1">
    <property type="nucleotide sequence ID" value="NZ_CP059319.1"/>
</dbReference>
<dbReference type="AlphaFoldDB" id="A0A975HFH1"/>
<feature type="domain" description="AMP-dependent synthetase/ligase" evidence="1">
    <location>
        <begin position="14"/>
        <end position="373"/>
    </location>
</feature>
<reference evidence="3" key="1">
    <citation type="submission" date="2020-07" db="EMBL/GenBank/DDBJ databases">
        <authorList>
            <person name="Camacho E."/>
        </authorList>
    </citation>
    <scope>NUCLEOTIDE SEQUENCE</scope>
    <source>
        <strain evidence="3">MPO218</strain>
    </source>
</reference>
<dbReference type="InterPro" id="IPR020845">
    <property type="entry name" value="AMP-binding_CS"/>
</dbReference>
<dbReference type="SUPFAM" id="SSF56801">
    <property type="entry name" value="Acetyl-CoA synthetase-like"/>
    <property type="match status" value="1"/>
</dbReference>